<reference evidence="5" key="1">
    <citation type="submission" date="2020-05" db="EMBL/GenBank/DDBJ databases">
        <authorList>
            <person name="Chiriac C."/>
            <person name="Salcher M."/>
            <person name="Ghai R."/>
            <person name="Kavagutti S V."/>
        </authorList>
    </citation>
    <scope>NUCLEOTIDE SEQUENCE</scope>
</reference>
<dbReference type="GO" id="GO:0000028">
    <property type="term" value="P:ribosomal small subunit assembly"/>
    <property type="evidence" value="ECO:0007669"/>
    <property type="project" value="TreeGrafter"/>
</dbReference>
<dbReference type="Pfam" id="PF17384">
    <property type="entry name" value="DUF150_C"/>
    <property type="match status" value="1"/>
</dbReference>
<dbReference type="PANTHER" id="PTHR33867:SF1">
    <property type="entry name" value="RIBOSOME MATURATION FACTOR RIMP"/>
    <property type="match status" value="1"/>
</dbReference>
<dbReference type="SUPFAM" id="SSF75420">
    <property type="entry name" value="YhbC-like, N-terminal domain"/>
    <property type="match status" value="1"/>
</dbReference>
<dbReference type="SUPFAM" id="SSF74942">
    <property type="entry name" value="YhbC-like, C-terminal domain"/>
    <property type="match status" value="1"/>
</dbReference>
<dbReference type="Pfam" id="PF02576">
    <property type="entry name" value="RimP_N"/>
    <property type="match status" value="1"/>
</dbReference>
<evidence type="ECO:0000256" key="1">
    <source>
        <dbReference type="ARBA" id="ARBA00022490"/>
    </source>
</evidence>
<dbReference type="AlphaFoldDB" id="A0A6J7HPL4"/>
<proteinExistence type="inferred from homology"/>
<dbReference type="InterPro" id="IPR028989">
    <property type="entry name" value="RimP_N"/>
</dbReference>
<keyword evidence="2" id="KW-0690">Ribosome biogenesis</keyword>
<name>A0A6J7HPL4_9ZZZZ</name>
<dbReference type="GO" id="GO:0005829">
    <property type="term" value="C:cytosol"/>
    <property type="evidence" value="ECO:0007669"/>
    <property type="project" value="TreeGrafter"/>
</dbReference>
<gene>
    <name evidence="5" type="ORF">UFOPK3610_01213</name>
</gene>
<evidence type="ECO:0000256" key="2">
    <source>
        <dbReference type="ARBA" id="ARBA00022517"/>
    </source>
</evidence>
<organism evidence="5">
    <name type="scientific">freshwater metagenome</name>
    <dbReference type="NCBI Taxonomy" id="449393"/>
    <lineage>
        <taxon>unclassified sequences</taxon>
        <taxon>metagenomes</taxon>
        <taxon>ecological metagenomes</taxon>
    </lineage>
</organism>
<dbReference type="PANTHER" id="PTHR33867">
    <property type="entry name" value="RIBOSOME MATURATION FACTOR RIMP"/>
    <property type="match status" value="1"/>
</dbReference>
<dbReference type="Gene3D" id="3.30.300.70">
    <property type="entry name" value="RimP-like superfamily, N-terminal"/>
    <property type="match status" value="1"/>
</dbReference>
<dbReference type="CDD" id="cd01734">
    <property type="entry name" value="YlxS_C"/>
    <property type="match status" value="1"/>
</dbReference>
<keyword evidence="1" id="KW-0963">Cytoplasm</keyword>
<dbReference type="EMBL" id="CAFBMR010000048">
    <property type="protein sequence ID" value="CAB4917539.1"/>
    <property type="molecule type" value="Genomic_DNA"/>
</dbReference>
<evidence type="ECO:0000259" key="3">
    <source>
        <dbReference type="Pfam" id="PF02576"/>
    </source>
</evidence>
<dbReference type="NCBIfam" id="NF000930">
    <property type="entry name" value="PRK00092.2-2"/>
    <property type="match status" value="1"/>
</dbReference>
<sequence>MSKVDVLSGIIGPLVRQTGTDFEGVEWEKVAGERVLRVIIDRDGGVDLDCVAEVSSAVSAALDANDVLDDEPYMLEVTSPGVDRPLTLQRHWYRAIGRLVRVLVKGQEVVGRIESCTDTTVTLTIGATQREIDYSDIERAHIEIEFNRPKEKEVPDGH</sequence>
<dbReference type="InterPro" id="IPR036847">
    <property type="entry name" value="RimP_C_sf"/>
</dbReference>
<protein>
    <submittedName>
        <fullName evidence="5">Unannotated protein</fullName>
    </submittedName>
</protein>
<evidence type="ECO:0000313" key="5">
    <source>
        <dbReference type="EMBL" id="CAB4917539.1"/>
    </source>
</evidence>
<evidence type="ECO:0000259" key="4">
    <source>
        <dbReference type="Pfam" id="PF17384"/>
    </source>
</evidence>
<dbReference type="GO" id="GO:0006412">
    <property type="term" value="P:translation"/>
    <property type="evidence" value="ECO:0007669"/>
    <property type="project" value="TreeGrafter"/>
</dbReference>
<dbReference type="InterPro" id="IPR028998">
    <property type="entry name" value="RimP_C"/>
</dbReference>
<accession>A0A6J7HPL4</accession>
<dbReference type="InterPro" id="IPR003728">
    <property type="entry name" value="Ribosome_maturation_RimP"/>
</dbReference>
<dbReference type="HAMAP" id="MF_01077">
    <property type="entry name" value="RimP"/>
    <property type="match status" value="1"/>
</dbReference>
<dbReference type="InterPro" id="IPR035956">
    <property type="entry name" value="RimP_N_sf"/>
</dbReference>
<feature type="domain" description="Ribosome maturation factor RimP N-terminal" evidence="3">
    <location>
        <begin position="10"/>
        <end position="83"/>
    </location>
</feature>
<feature type="domain" description="Ribosome maturation factor RimP C-terminal" evidence="4">
    <location>
        <begin position="86"/>
        <end position="146"/>
    </location>
</feature>